<evidence type="ECO:0000256" key="3">
    <source>
        <dbReference type="ARBA" id="ARBA00023274"/>
    </source>
</evidence>
<evidence type="ECO:0000313" key="5">
    <source>
        <dbReference type="EMBL" id="AJB42731.1"/>
    </source>
</evidence>
<keyword evidence="3 4" id="KW-0687">Ribonucleoprotein</keyword>
<dbReference type="KEGG" id="tcb:TCARB_1691"/>
<dbReference type="Proteomes" id="UP000266720">
    <property type="component" value="Chromosome"/>
</dbReference>
<dbReference type="Pfam" id="PF01092">
    <property type="entry name" value="Ribosomal_S6e"/>
    <property type="match status" value="1"/>
</dbReference>
<dbReference type="GO" id="GO:0003735">
    <property type="term" value="F:structural constituent of ribosome"/>
    <property type="evidence" value="ECO:0007669"/>
    <property type="project" value="InterPro"/>
</dbReference>
<evidence type="ECO:0000256" key="4">
    <source>
        <dbReference type="HAMAP-Rule" id="MF_00512"/>
    </source>
</evidence>
<evidence type="ECO:0000313" key="6">
    <source>
        <dbReference type="Proteomes" id="UP000266720"/>
    </source>
</evidence>
<dbReference type="EMBL" id="CP007493">
    <property type="protein sequence ID" value="AJB42731.1"/>
    <property type="molecule type" value="Genomic_DNA"/>
</dbReference>
<gene>
    <name evidence="4" type="primary">rps6e</name>
    <name evidence="5" type="ORF">TCARB_1691</name>
</gene>
<comment type="similarity">
    <text evidence="1 4">Belongs to the eukaryotic ribosomal protein eS6 family.</text>
</comment>
<dbReference type="GO" id="GO:1990904">
    <property type="term" value="C:ribonucleoprotein complex"/>
    <property type="evidence" value="ECO:0007669"/>
    <property type="project" value="UniProtKB-KW"/>
</dbReference>
<evidence type="ECO:0000256" key="1">
    <source>
        <dbReference type="ARBA" id="ARBA00009312"/>
    </source>
</evidence>
<dbReference type="HAMAP" id="MF_00512">
    <property type="entry name" value="Ribosomal_eS6"/>
    <property type="match status" value="1"/>
</dbReference>
<dbReference type="InterPro" id="IPR001377">
    <property type="entry name" value="Ribosomal_eS6"/>
</dbReference>
<dbReference type="GeneID" id="25407096"/>
<dbReference type="NCBIfam" id="NF003294">
    <property type="entry name" value="PRK04290.1-3"/>
    <property type="match status" value="1"/>
</dbReference>
<sequence>MSAKTSFKIVISDPKTGKAEQVEVSGEQALRLIGHKIGDIIDGALVGKPGIKLRITGGSGRAGEPMRPDIQGARKGYFLLSGPPGYWPKEKGERRRRFVRGNTISEDIVQINTVIVYEEQAKASS</sequence>
<protein>
    <recommendedName>
        <fullName evidence="4">Small ribosomal subunit protein eS6</fullName>
    </recommendedName>
</protein>
<dbReference type="RefSeq" id="WP_148684701.1">
    <property type="nucleotide sequence ID" value="NZ_CP007493.1"/>
</dbReference>
<dbReference type="GO" id="GO:0006412">
    <property type="term" value="P:translation"/>
    <property type="evidence" value="ECO:0007669"/>
    <property type="project" value="UniProtKB-UniRule"/>
</dbReference>
<organism evidence="5 6">
    <name type="scientific">Thermofilum adornatum 1505</name>
    <dbReference type="NCBI Taxonomy" id="697581"/>
    <lineage>
        <taxon>Archaea</taxon>
        <taxon>Thermoproteota</taxon>
        <taxon>Thermoprotei</taxon>
        <taxon>Thermofilales</taxon>
        <taxon>Thermofilaceae</taxon>
        <taxon>Thermofilum</taxon>
    </lineage>
</organism>
<dbReference type="GO" id="GO:0005840">
    <property type="term" value="C:ribosome"/>
    <property type="evidence" value="ECO:0007669"/>
    <property type="project" value="UniProtKB-KW"/>
</dbReference>
<dbReference type="AlphaFoldDB" id="A0A3G1AA34"/>
<keyword evidence="2 4" id="KW-0689">Ribosomal protein</keyword>
<dbReference type="STRING" id="697581.TCARB_1691"/>
<dbReference type="PROSITE" id="PS00578">
    <property type="entry name" value="RIBOSOMAL_S6E"/>
    <property type="match status" value="1"/>
</dbReference>
<reference evidence="6" key="1">
    <citation type="book" date="2010" name="EXTREMOPHILES" publisher="0:0-0">
        <title>Complete genome sequences of ten hyperthermophilic archaea reveal their metabolic capabilities and possible ecological roles.</title>
        <editorList>
            <person name="?"/>
        </editorList>
        <authorList>
            <person name="Ravin N.V."/>
            <person name="Mardanov A.V."/>
            <person name="Bonch-Osmolovskaya E.A."/>
            <person name="Skryabin K.G."/>
        </authorList>
    </citation>
    <scope>NUCLEOTIDE SEQUENCE [LARGE SCALE GENOMIC DNA]</scope>
    <source>
        <strain evidence="6">1505</strain>
    </source>
</reference>
<name>A0A3G1AA34_9CREN</name>
<proteinExistence type="inferred from homology"/>
<dbReference type="InterPro" id="IPR018282">
    <property type="entry name" value="Ribosomal_eS6_CS"/>
</dbReference>
<dbReference type="InterPro" id="IPR020924">
    <property type="entry name" value="Ribosomal_eS6_arc"/>
</dbReference>
<dbReference type="SMART" id="SM01405">
    <property type="entry name" value="Ribosomal_S6e"/>
    <property type="match status" value="1"/>
</dbReference>
<accession>A0A3G1AA34</accession>
<evidence type="ECO:0000256" key="2">
    <source>
        <dbReference type="ARBA" id="ARBA00022980"/>
    </source>
</evidence>
<dbReference type="PANTHER" id="PTHR11502">
    <property type="entry name" value="40S RIBOSOMAL PROTEIN S6"/>
    <property type="match status" value="1"/>
</dbReference>